<feature type="transmembrane region" description="Helical" evidence="1">
    <location>
        <begin position="22"/>
        <end position="46"/>
    </location>
</feature>
<dbReference type="Proteomes" id="UP000003163">
    <property type="component" value="Unassembled WGS sequence"/>
</dbReference>
<dbReference type="EMBL" id="AFBI03000326">
    <property type="protein sequence ID" value="EJW05254.1"/>
    <property type="molecule type" value="Genomic_DNA"/>
</dbReference>
<protein>
    <submittedName>
        <fullName evidence="2">Uncharacterized protein</fullName>
    </submittedName>
</protein>
<dbReference type="AlphaFoldDB" id="J9DCR1"/>
<sequence>MEFYEIIAPEEQPKEERVISRYSKVVVCIFSVATTVIFLLIAEFISFGTVQYFNIDKVPAIICVYTVFVFLIRLMFKKTIEWLLDGKNDKFSVYLEKLLNAYYKFFPYFVFLLLIAFHKYANLLILNLQNK</sequence>
<feature type="transmembrane region" description="Helical" evidence="1">
    <location>
        <begin position="105"/>
        <end position="126"/>
    </location>
</feature>
<keyword evidence="1" id="KW-1133">Transmembrane helix</keyword>
<name>J9DCR1_EDHAE</name>
<proteinExistence type="predicted"/>
<comment type="caution">
    <text evidence="2">The sequence shown here is derived from an EMBL/GenBank/DDBJ whole genome shotgun (WGS) entry which is preliminary data.</text>
</comment>
<keyword evidence="1" id="KW-0472">Membrane</keyword>
<evidence type="ECO:0000256" key="1">
    <source>
        <dbReference type="SAM" id="Phobius"/>
    </source>
</evidence>
<dbReference type="VEuPathDB" id="MicrosporidiaDB:EDEG_04097"/>
<evidence type="ECO:0000313" key="3">
    <source>
        <dbReference type="Proteomes" id="UP000003163"/>
    </source>
</evidence>
<feature type="transmembrane region" description="Helical" evidence="1">
    <location>
        <begin position="58"/>
        <end position="76"/>
    </location>
</feature>
<accession>J9DCR1</accession>
<reference evidence="2 3" key="1">
    <citation type="submission" date="2011-08" db="EMBL/GenBank/DDBJ databases">
        <authorList>
            <person name="Liu Z.J."/>
            <person name="Shi F.L."/>
            <person name="Lu J.Q."/>
            <person name="Li M."/>
            <person name="Wang Z.L."/>
        </authorList>
    </citation>
    <scope>NUCLEOTIDE SEQUENCE [LARGE SCALE GENOMIC DNA]</scope>
    <source>
        <strain evidence="2 3">USNM 41457</strain>
    </source>
</reference>
<evidence type="ECO:0000313" key="2">
    <source>
        <dbReference type="EMBL" id="EJW05254.1"/>
    </source>
</evidence>
<dbReference type="InParanoid" id="J9DCR1"/>
<keyword evidence="3" id="KW-1185">Reference proteome</keyword>
<keyword evidence="1" id="KW-0812">Transmembrane</keyword>
<organism evidence="2 3">
    <name type="scientific">Edhazardia aedis (strain USNM 41457)</name>
    <name type="common">Microsporidian parasite</name>
    <dbReference type="NCBI Taxonomy" id="1003232"/>
    <lineage>
        <taxon>Eukaryota</taxon>
        <taxon>Fungi</taxon>
        <taxon>Fungi incertae sedis</taxon>
        <taxon>Microsporidia</taxon>
        <taxon>Edhazardia</taxon>
    </lineage>
</organism>
<gene>
    <name evidence="2" type="ORF">EDEG_04097</name>
</gene>
<dbReference type="HOGENOM" id="CLU_1927563_0_0_1"/>
<reference evidence="3" key="2">
    <citation type="submission" date="2015-07" db="EMBL/GenBank/DDBJ databases">
        <title>Contrasting host-pathogen interactions and genome evolution in two generalist and specialist microsporidian pathogens of mosquitoes.</title>
        <authorList>
            <consortium name="The Broad Institute Genomics Platform"/>
            <consortium name="The Broad Institute Genome Sequencing Center for Infectious Disease"/>
            <person name="Cuomo C.A."/>
            <person name="Sanscrainte N.D."/>
            <person name="Goldberg J.M."/>
            <person name="Heiman D."/>
            <person name="Young S."/>
            <person name="Zeng Q."/>
            <person name="Becnel J.J."/>
            <person name="Birren B.W."/>
        </authorList>
    </citation>
    <scope>NUCLEOTIDE SEQUENCE [LARGE SCALE GENOMIC DNA]</scope>
    <source>
        <strain evidence="3">USNM 41457</strain>
    </source>
</reference>